<dbReference type="AlphaFoldDB" id="I4C039"/>
<name>I4C039_DESTA</name>
<keyword evidence="1" id="KW-0732">Signal</keyword>
<evidence type="ECO:0008006" key="4">
    <source>
        <dbReference type="Google" id="ProtNLM"/>
    </source>
</evidence>
<keyword evidence="3" id="KW-1185">Reference proteome</keyword>
<reference evidence="3" key="1">
    <citation type="submission" date="2012-06" db="EMBL/GenBank/DDBJ databases">
        <title>Complete sequence of chromosome of Desulfomonile tiedjei DSM 6799.</title>
        <authorList>
            <person name="Lucas S."/>
            <person name="Copeland A."/>
            <person name="Lapidus A."/>
            <person name="Glavina del Rio T."/>
            <person name="Dalin E."/>
            <person name="Tice H."/>
            <person name="Bruce D."/>
            <person name="Goodwin L."/>
            <person name="Pitluck S."/>
            <person name="Peters L."/>
            <person name="Ovchinnikova G."/>
            <person name="Zeytun A."/>
            <person name="Lu M."/>
            <person name="Kyrpides N."/>
            <person name="Mavromatis K."/>
            <person name="Ivanova N."/>
            <person name="Brettin T."/>
            <person name="Detter J.C."/>
            <person name="Han C."/>
            <person name="Larimer F."/>
            <person name="Land M."/>
            <person name="Hauser L."/>
            <person name="Markowitz V."/>
            <person name="Cheng J.-F."/>
            <person name="Hugenholtz P."/>
            <person name="Woyke T."/>
            <person name="Wu D."/>
            <person name="Spring S."/>
            <person name="Schroeder M."/>
            <person name="Brambilla E."/>
            <person name="Klenk H.-P."/>
            <person name="Eisen J.A."/>
        </authorList>
    </citation>
    <scope>NUCLEOTIDE SEQUENCE [LARGE SCALE GENOMIC DNA]</scope>
    <source>
        <strain evidence="3">ATCC 49306 / DSM 6799 / DCB-1</strain>
    </source>
</reference>
<organism evidence="2 3">
    <name type="scientific">Desulfomonile tiedjei (strain ATCC 49306 / DSM 6799 / DCB-1)</name>
    <dbReference type="NCBI Taxonomy" id="706587"/>
    <lineage>
        <taxon>Bacteria</taxon>
        <taxon>Pseudomonadati</taxon>
        <taxon>Thermodesulfobacteriota</taxon>
        <taxon>Desulfomonilia</taxon>
        <taxon>Desulfomonilales</taxon>
        <taxon>Desulfomonilaceae</taxon>
        <taxon>Desulfomonile</taxon>
    </lineage>
</organism>
<protein>
    <recommendedName>
        <fullName evidence="4">DUF1573 domain-containing protein</fullName>
    </recommendedName>
</protein>
<feature type="chain" id="PRO_5003687237" description="DUF1573 domain-containing protein" evidence="1">
    <location>
        <begin position="22"/>
        <end position="234"/>
    </location>
</feature>
<evidence type="ECO:0000256" key="1">
    <source>
        <dbReference type="SAM" id="SignalP"/>
    </source>
</evidence>
<dbReference type="KEGG" id="dti:Desti_0184"/>
<dbReference type="InterPro" id="IPR011467">
    <property type="entry name" value="DUF1573"/>
</dbReference>
<dbReference type="RefSeq" id="WP_014808089.1">
    <property type="nucleotide sequence ID" value="NC_018025.1"/>
</dbReference>
<sequence>MRIHFLILLFLSFFCTNMAHAAAKIGFDKEVYKFGTAQYGDKIGQKFVVTNLGSDPLIIGDVQADCGCTKTLKGSSEIPANSSSEISVEYDTEGERSGKKEKHIFVHSNDPERPIVKLSLVGELIKELEVDPPTFAQKLETFQEDISIPVKIKNTSDTARKITAIKTAEKVISVGMEPKSLVVEPNTSAPLTIMLHLKKQDDRPFYLGRIALQTDHPVEKELNFRFLVQITGKK</sequence>
<dbReference type="HOGENOM" id="CLU_1183511_0_0_7"/>
<proteinExistence type="predicted"/>
<dbReference type="PANTHER" id="PTHR37833:SF1">
    <property type="entry name" value="SIGNAL PEPTIDE PROTEIN"/>
    <property type="match status" value="1"/>
</dbReference>
<gene>
    <name evidence="2" type="ordered locus">Desti_0184</name>
</gene>
<evidence type="ECO:0000313" key="3">
    <source>
        <dbReference type="Proteomes" id="UP000006055"/>
    </source>
</evidence>
<dbReference type="InterPro" id="IPR013783">
    <property type="entry name" value="Ig-like_fold"/>
</dbReference>
<feature type="signal peptide" evidence="1">
    <location>
        <begin position="1"/>
        <end position="21"/>
    </location>
</feature>
<dbReference type="PANTHER" id="PTHR37833">
    <property type="entry name" value="LIPOPROTEIN-RELATED"/>
    <property type="match status" value="1"/>
</dbReference>
<dbReference type="EMBL" id="CP003360">
    <property type="protein sequence ID" value="AFM22930.1"/>
    <property type="molecule type" value="Genomic_DNA"/>
</dbReference>
<evidence type="ECO:0000313" key="2">
    <source>
        <dbReference type="EMBL" id="AFM22930.1"/>
    </source>
</evidence>
<dbReference type="Proteomes" id="UP000006055">
    <property type="component" value="Chromosome"/>
</dbReference>
<dbReference type="Pfam" id="PF07610">
    <property type="entry name" value="DUF1573"/>
    <property type="match status" value="1"/>
</dbReference>
<dbReference type="STRING" id="706587.Desti_0184"/>
<dbReference type="eggNOG" id="ENOG5032WID">
    <property type="taxonomic scope" value="Bacteria"/>
</dbReference>
<dbReference type="Gene3D" id="2.60.40.10">
    <property type="entry name" value="Immunoglobulins"/>
    <property type="match status" value="1"/>
</dbReference>
<accession>I4C039</accession>
<dbReference type="OrthoDB" id="5506770at2"/>